<evidence type="ECO:0000256" key="2">
    <source>
        <dbReference type="PIRSR" id="PIRSR613078-1"/>
    </source>
</evidence>
<dbReference type="InterPro" id="IPR013078">
    <property type="entry name" value="His_Pase_superF_clade-1"/>
</dbReference>
<gene>
    <name evidence="5" type="ORF">LfDm3_0686</name>
</gene>
<dbReference type="GO" id="GO:0004331">
    <property type="term" value="F:fructose-2,6-bisphosphate 2-phosphatase activity"/>
    <property type="evidence" value="ECO:0007669"/>
    <property type="project" value="TreeGrafter"/>
</dbReference>
<dbReference type="Gene3D" id="3.40.50.1240">
    <property type="entry name" value="Phosphoglycerate mutase-like"/>
    <property type="match status" value="1"/>
</dbReference>
<dbReference type="EMBL" id="JOJZ01000013">
    <property type="protein sequence ID" value="KID42018.1"/>
    <property type="molecule type" value="Genomic_DNA"/>
</dbReference>
<evidence type="ECO:0000313" key="5">
    <source>
        <dbReference type="EMBL" id="KID42018.1"/>
    </source>
</evidence>
<feature type="binding site" evidence="3">
    <location>
        <begin position="10"/>
        <end position="17"/>
    </location>
    <ligand>
        <name>substrate</name>
    </ligand>
</feature>
<evidence type="ECO:0000256" key="4">
    <source>
        <dbReference type="PIRSR" id="PIRSR613078-3"/>
    </source>
</evidence>
<evidence type="ECO:0000313" key="6">
    <source>
        <dbReference type="Proteomes" id="UP000031397"/>
    </source>
</evidence>
<dbReference type="PANTHER" id="PTHR46517">
    <property type="entry name" value="FRUCTOSE-2,6-BISPHOSPHATASE TIGAR"/>
    <property type="match status" value="1"/>
</dbReference>
<dbReference type="SMART" id="SM00855">
    <property type="entry name" value="PGAM"/>
    <property type="match status" value="1"/>
</dbReference>
<dbReference type="GO" id="GO:0045820">
    <property type="term" value="P:negative regulation of glycolytic process"/>
    <property type="evidence" value="ECO:0007669"/>
    <property type="project" value="TreeGrafter"/>
</dbReference>
<dbReference type="Proteomes" id="UP000031397">
    <property type="component" value="Unassembled WGS sequence"/>
</dbReference>
<dbReference type="InterPro" id="IPR029033">
    <property type="entry name" value="His_PPase_superfam"/>
</dbReference>
<dbReference type="InterPro" id="IPR051695">
    <property type="entry name" value="Phosphoglycerate_Mutase"/>
</dbReference>
<dbReference type="GO" id="GO:0005829">
    <property type="term" value="C:cytosol"/>
    <property type="evidence" value="ECO:0007669"/>
    <property type="project" value="TreeGrafter"/>
</dbReference>
<feature type="active site" description="Proton donor/acceptor" evidence="2">
    <location>
        <position position="87"/>
    </location>
</feature>
<feature type="active site" description="Tele-phosphohistidine intermediate" evidence="2">
    <location>
        <position position="11"/>
    </location>
</feature>
<reference evidence="5 6" key="1">
    <citation type="submission" date="2014-06" db="EMBL/GenBank/DDBJ databases">
        <title>Functional and comparative genomic analyses of the Drosophila gut microbiota identify candidate symbiosis factors.</title>
        <authorList>
            <person name="Newell P.D."/>
            <person name="Chaston J.M."/>
            <person name="Douglas A.E."/>
        </authorList>
    </citation>
    <scope>NUCLEOTIDE SEQUENCE [LARGE SCALE GENOMIC DNA]</scope>
    <source>
        <strain evidence="5 6">DmCS_002</strain>
    </source>
</reference>
<dbReference type="PANTHER" id="PTHR46517:SF1">
    <property type="entry name" value="FRUCTOSE-2,6-BISPHOSPHATASE TIGAR"/>
    <property type="match status" value="1"/>
</dbReference>
<dbReference type="GeneID" id="74913356"/>
<keyword evidence="6" id="KW-1185">Reference proteome</keyword>
<feature type="site" description="Transition state stabilizer" evidence="4">
    <location>
        <position position="171"/>
    </location>
</feature>
<organism evidence="5 6">
    <name type="scientific">Fructilactobacillus fructivorans</name>
    <dbReference type="NCBI Taxonomy" id="1614"/>
    <lineage>
        <taxon>Bacteria</taxon>
        <taxon>Bacillati</taxon>
        <taxon>Bacillota</taxon>
        <taxon>Bacilli</taxon>
        <taxon>Lactobacillales</taxon>
        <taxon>Lactobacillaceae</taxon>
        <taxon>Fructilactobacillus</taxon>
    </lineage>
</organism>
<name>A0A0C1Q2H1_9LACO</name>
<dbReference type="PATRIC" id="fig|1614.7.peg.656"/>
<dbReference type="AlphaFoldDB" id="A0A0C1Q2H1"/>
<keyword evidence="1" id="KW-0378">Hydrolase</keyword>
<feature type="binding site" evidence="3">
    <location>
        <position position="60"/>
    </location>
    <ligand>
        <name>substrate</name>
    </ligand>
</feature>
<dbReference type="SUPFAM" id="SSF53254">
    <property type="entry name" value="Phosphoglycerate mutase-like"/>
    <property type="match status" value="1"/>
</dbReference>
<comment type="caution">
    <text evidence="5">The sequence shown here is derived from an EMBL/GenBank/DDBJ whole genome shotgun (WGS) entry which is preliminary data.</text>
</comment>
<evidence type="ECO:0000256" key="3">
    <source>
        <dbReference type="PIRSR" id="PIRSR613078-2"/>
    </source>
</evidence>
<proteinExistence type="predicted"/>
<dbReference type="CDD" id="cd07067">
    <property type="entry name" value="HP_PGM_like"/>
    <property type="match status" value="1"/>
</dbReference>
<accession>A0A0C1Q2H1</accession>
<sequence length="218" mass="24608">MTSLNLYFVRHGQTYLNRYHRLQGWADSALTDKGITDAIDAGKHLSKINFDKAYSSDTKRARDTAELILKENPSGLIEPIEMENLREENFGYFEGNDMGQVWHIIGGPSGADSYSQMIATYTMEKTRDMIADADPYGDAENDSQFWQRVQTGLDEIVNNAEDGDDILITAHGTFIRSIVSRFSDIDISDPIHNGSVTKIEYKDGDYVVKYYNNISDPV</sequence>
<protein>
    <submittedName>
        <fullName evidence="5">Phosphoglycerate mutase family</fullName>
    </submittedName>
</protein>
<evidence type="ECO:0000256" key="1">
    <source>
        <dbReference type="ARBA" id="ARBA00022801"/>
    </source>
</evidence>
<dbReference type="OrthoDB" id="4131070at2"/>
<dbReference type="Pfam" id="PF00300">
    <property type="entry name" value="His_Phos_1"/>
    <property type="match status" value="1"/>
</dbReference>
<dbReference type="GO" id="GO:0043456">
    <property type="term" value="P:regulation of pentose-phosphate shunt"/>
    <property type="evidence" value="ECO:0007669"/>
    <property type="project" value="TreeGrafter"/>
</dbReference>
<dbReference type="RefSeq" id="WP_039144119.1">
    <property type="nucleotide sequence ID" value="NZ_JOJZ01000013.1"/>
</dbReference>